<dbReference type="SUPFAM" id="SSF55681">
    <property type="entry name" value="Class II aaRS and biotin synthetases"/>
    <property type="match status" value="1"/>
</dbReference>
<dbReference type="GO" id="GO:0009249">
    <property type="term" value="P:protein lipoylation"/>
    <property type="evidence" value="ECO:0007669"/>
    <property type="project" value="InterPro"/>
</dbReference>
<comment type="caution">
    <text evidence="3">The sequence shown here is derived from an EMBL/GenBank/DDBJ whole genome shotgun (WGS) entry which is preliminary data.</text>
</comment>
<evidence type="ECO:0000313" key="4">
    <source>
        <dbReference type="Proteomes" id="UP000192343"/>
    </source>
</evidence>
<dbReference type="GO" id="GO:0017118">
    <property type="term" value="F:lipoyltransferase activity"/>
    <property type="evidence" value="ECO:0007669"/>
    <property type="project" value="TreeGrafter"/>
</dbReference>
<evidence type="ECO:0000259" key="2">
    <source>
        <dbReference type="PROSITE" id="PS51733"/>
    </source>
</evidence>
<dbReference type="InterPro" id="IPR045864">
    <property type="entry name" value="aa-tRNA-synth_II/BPL/LPL"/>
</dbReference>
<dbReference type="PROSITE" id="PS51733">
    <property type="entry name" value="BPL_LPL_CATALYTIC"/>
    <property type="match status" value="1"/>
</dbReference>
<evidence type="ECO:0000256" key="1">
    <source>
        <dbReference type="ARBA" id="ARBA00005085"/>
    </source>
</evidence>
<keyword evidence="4" id="KW-1185">Reference proteome</keyword>
<sequence length="281" mass="31841">MRVLLLGSGDPFANLAAERFLFESCDPNQEMLLLYVNRPCVVIGRSQNPFLEADLRVLRRYGMPLVRRYTGGGTVYHDPGNLNYTFIQPRRGYDKVQNSRRIIESLAKLGISAEVTERNDLVAGGKKFSGSAYRLTKEKALHHGTLLISSDLSLLSSALKPSFPGIEGKGVASVRSPVLCLNQVVPELRVEHVIHTLVQSFNRGVWEEIPPEAELYRNSRHRMEEFSSWEWIFGRTPRFAFDLLFEDRSIRLDVVKGRIVSSSFFGQKVDQLWNLEGPSTD</sequence>
<feature type="domain" description="BPL/LPL catalytic" evidence="2">
    <location>
        <begin position="26"/>
        <end position="209"/>
    </location>
</feature>
<dbReference type="InterPro" id="IPR004143">
    <property type="entry name" value="BPL_LPL_catalytic"/>
</dbReference>
<dbReference type="Pfam" id="PF21948">
    <property type="entry name" value="LplA-B_cat"/>
    <property type="match status" value="1"/>
</dbReference>
<dbReference type="Gene3D" id="3.30.930.10">
    <property type="entry name" value="Bira Bifunctional Protein, Domain 2"/>
    <property type="match status" value="1"/>
</dbReference>
<evidence type="ECO:0000313" key="3">
    <source>
        <dbReference type="EMBL" id="ORC36915.1"/>
    </source>
</evidence>
<dbReference type="PANTHER" id="PTHR12561">
    <property type="entry name" value="LIPOATE-PROTEIN LIGASE"/>
    <property type="match status" value="1"/>
</dbReference>
<dbReference type="Proteomes" id="UP000192343">
    <property type="component" value="Unassembled WGS sequence"/>
</dbReference>
<gene>
    <name evidence="3" type="ORF">B4O97_04640</name>
</gene>
<dbReference type="PANTHER" id="PTHR12561:SF3">
    <property type="entry name" value="LIPOYLTRANSFERASE 1, MITOCHONDRIAL"/>
    <property type="match status" value="1"/>
</dbReference>
<dbReference type="CDD" id="cd16443">
    <property type="entry name" value="LplA"/>
    <property type="match status" value="1"/>
</dbReference>
<dbReference type="RefSeq" id="WP_083048771.1">
    <property type="nucleotide sequence ID" value="NZ_MWQY01000004.1"/>
</dbReference>
<dbReference type="InterPro" id="IPR004562">
    <property type="entry name" value="LipoylTrfase_LipoateP_Ligase"/>
</dbReference>
<dbReference type="UniPathway" id="UPA00537">
    <property type="reaction ID" value="UER00595"/>
</dbReference>
<comment type="pathway">
    <text evidence="1">Protein modification; protein lipoylation via exogenous pathway; protein N(6)-(lipoyl)lysine from lipoate: step 2/2.</text>
</comment>
<dbReference type="GO" id="GO:0005737">
    <property type="term" value="C:cytoplasm"/>
    <property type="evidence" value="ECO:0007669"/>
    <property type="project" value="TreeGrafter"/>
</dbReference>
<dbReference type="EMBL" id="MWQY01000004">
    <property type="protein sequence ID" value="ORC36915.1"/>
    <property type="molecule type" value="Genomic_DNA"/>
</dbReference>
<dbReference type="AlphaFoldDB" id="A0A1Y1S0M2"/>
<accession>A0A1Y1S0M2</accession>
<dbReference type="STRING" id="1963862.B4O97_04640"/>
<name>A0A1Y1S0M2_9SPIO</name>
<dbReference type="NCBIfam" id="TIGR00545">
    <property type="entry name" value="lipoyltrans"/>
    <property type="match status" value="1"/>
</dbReference>
<organism evidence="3 4">
    <name type="scientific">Marispirochaeta aestuarii</name>
    <dbReference type="NCBI Taxonomy" id="1963862"/>
    <lineage>
        <taxon>Bacteria</taxon>
        <taxon>Pseudomonadati</taxon>
        <taxon>Spirochaetota</taxon>
        <taxon>Spirochaetia</taxon>
        <taxon>Spirochaetales</taxon>
        <taxon>Spirochaetaceae</taxon>
        <taxon>Marispirochaeta</taxon>
    </lineage>
</organism>
<protein>
    <recommendedName>
        <fullName evidence="2">BPL/LPL catalytic domain-containing protein</fullName>
    </recommendedName>
</protein>
<dbReference type="OrthoDB" id="9788148at2"/>
<proteinExistence type="predicted"/>
<reference evidence="3 4" key="1">
    <citation type="submission" date="2017-03" db="EMBL/GenBank/DDBJ databases">
        <title>Draft Genome sequence of Marispirochaeta sp. strain JC444.</title>
        <authorList>
            <person name="Shivani Y."/>
            <person name="Subhash Y."/>
            <person name="Sasikala C."/>
            <person name="Ramana C."/>
        </authorList>
    </citation>
    <scope>NUCLEOTIDE SEQUENCE [LARGE SCALE GENOMIC DNA]</scope>
    <source>
        <strain evidence="3 4">JC444</strain>
    </source>
</reference>